<gene>
    <name evidence="10" type="ORF">IAC76_05975</name>
</gene>
<name>A0A9D9DQH5_9BACT</name>
<dbReference type="InterPro" id="IPR035474">
    <property type="entry name" value="SIS_Kpsf"/>
</dbReference>
<dbReference type="InterPro" id="IPR004800">
    <property type="entry name" value="KdsD/KpsF-type"/>
</dbReference>
<dbReference type="InterPro" id="IPR046342">
    <property type="entry name" value="CBS_dom_sf"/>
</dbReference>
<reference evidence="10" key="1">
    <citation type="submission" date="2020-10" db="EMBL/GenBank/DDBJ databases">
        <authorList>
            <person name="Gilroy R."/>
        </authorList>
    </citation>
    <scope>NUCLEOTIDE SEQUENCE</scope>
    <source>
        <strain evidence="10">10192</strain>
    </source>
</reference>
<dbReference type="InterPro" id="IPR050986">
    <property type="entry name" value="GutQ/KpsF_isomerases"/>
</dbReference>
<dbReference type="CDD" id="cd05014">
    <property type="entry name" value="SIS_Kpsf"/>
    <property type="match status" value="1"/>
</dbReference>
<dbReference type="CDD" id="cd04604">
    <property type="entry name" value="CBS_pair_SIS_assoc"/>
    <property type="match status" value="1"/>
</dbReference>
<keyword evidence="5" id="KW-0862">Zinc</keyword>
<dbReference type="PANTHER" id="PTHR42745">
    <property type="match status" value="1"/>
</dbReference>
<feature type="site" description="Catalytically relevant" evidence="6">
    <location>
        <position position="100"/>
    </location>
</feature>
<dbReference type="NCBIfam" id="TIGR00393">
    <property type="entry name" value="kpsF"/>
    <property type="match status" value="1"/>
</dbReference>
<dbReference type="GO" id="GO:0005975">
    <property type="term" value="P:carbohydrate metabolic process"/>
    <property type="evidence" value="ECO:0007669"/>
    <property type="project" value="InterPro"/>
</dbReference>
<dbReference type="Proteomes" id="UP000823632">
    <property type="component" value="Unassembled WGS sequence"/>
</dbReference>
<keyword evidence="10" id="KW-0413">Isomerase</keyword>
<dbReference type="PROSITE" id="PS51371">
    <property type="entry name" value="CBS"/>
    <property type="match status" value="2"/>
</dbReference>
<evidence type="ECO:0000256" key="7">
    <source>
        <dbReference type="PROSITE-ProRule" id="PRU00703"/>
    </source>
</evidence>
<evidence type="ECO:0000256" key="6">
    <source>
        <dbReference type="PIRSR" id="PIRSR004692-3"/>
    </source>
</evidence>
<dbReference type="SMART" id="SM00116">
    <property type="entry name" value="CBS"/>
    <property type="match status" value="2"/>
</dbReference>
<dbReference type="PANTHER" id="PTHR42745:SF1">
    <property type="entry name" value="ARABINOSE 5-PHOSPHATE ISOMERASE KDSD"/>
    <property type="match status" value="1"/>
</dbReference>
<dbReference type="PROSITE" id="PS51464">
    <property type="entry name" value="SIS"/>
    <property type="match status" value="1"/>
</dbReference>
<dbReference type="EMBL" id="JADIND010000126">
    <property type="protein sequence ID" value="MBO8430918.1"/>
    <property type="molecule type" value="Genomic_DNA"/>
</dbReference>
<feature type="site" description="Catalytically relevant" evidence="6">
    <location>
        <position position="182"/>
    </location>
</feature>
<dbReference type="Pfam" id="PF01380">
    <property type="entry name" value="SIS"/>
    <property type="match status" value="1"/>
</dbReference>
<evidence type="ECO:0000256" key="5">
    <source>
        <dbReference type="PIRSR" id="PIRSR004692-2"/>
    </source>
</evidence>
<dbReference type="Gene3D" id="3.10.580.10">
    <property type="entry name" value="CBS-domain"/>
    <property type="match status" value="1"/>
</dbReference>
<dbReference type="FunFam" id="3.40.50.10490:FF:000011">
    <property type="entry name" value="Arabinose 5-phosphate isomerase"/>
    <property type="match status" value="1"/>
</dbReference>
<dbReference type="GO" id="GO:1901135">
    <property type="term" value="P:carbohydrate derivative metabolic process"/>
    <property type="evidence" value="ECO:0007669"/>
    <property type="project" value="InterPro"/>
</dbReference>
<accession>A0A9D9DQH5</accession>
<feature type="binding site" evidence="5">
    <location>
        <position position="71"/>
    </location>
    <ligand>
        <name>Zn(2+)</name>
        <dbReference type="ChEBI" id="CHEBI:29105"/>
    </ligand>
</feature>
<evidence type="ECO:0000259" key="8">
    <source>
        <dbReference type="PROSITE" id="PS51371"/>
    </source>
</evidence>
<dbReference type="Gene3D" id="3.40.50.10490">
    <property type="entry name" value="Glucose-6-phosphate isomerase like protein, domain 1"/>
    <property type="match status" value="1"/>
</dbReference>
<proteinExistence type="inferred from homology"/>
<evidence type="ECO:0000256" key="3">
    <source>
        <dbReference type="ARBA" id="ARBA00023122"/>
    </source>
</evidence>
<evidence type="ECO:0000256" key="2">
    <source>
        <dbReference type="ARBA" id="ARBA00022737"/>
    </source>
</evidence>
<keyword evidence="5" id="KW-0479">Metal-binding</keyword>
<dbReference type="GO" id="GO:0019146">
    <property type="term" value="F:arabinose-5-phosphate isomerase activity"/>
    <property type="evidence" value="ECO:0007669"/>
    <property type="project" value="UniProtKB-ARBA"/>
</dbReference>
<dbReference type="InterPro" id="IPR001347">
    <property type="entry name" value="SIS_dom"/>
</dbReference>
<protein>
    <submittedName>
        <fullName evidence="10">KpsF/GutQ family sugar-phosphate isomerase</fullName>
    </submittedName>
</protein>
<dbReference type="InterPro" id="IPR000644">
    <property type="entry name" value="CBS_dom"/>
</dbReference>
<feature type="site" description="Catalytically relevant" evidence="6">
    <location>
        <position position="141"/>
    </location>
</feature>
<evidence type="ECO:0000313" key="11">
    <source>
        <dbReference type="Proteomes" id="UP000823632"/>
    </source>
</evidence>
<keyword evidence="3 7" id="KW-0129">CBS domain</keyword>
<feature type="site" description="Catalytically relevant" evidence="6">
    <location>
        <position position="48"/>
    </location>
</feature>
<feature type="domain" description="SIS" evidence="9">
    <location>
        <begin position="30"/>
        <end position="173"/>
    </location>
</feature>
<dbReference type="InterPro" id="IPR046348">
    <property type="entry name" value="SIS_dom_sf"/>
</dbReference>
<evidence type="ECO:0000256" key="1">
    <source>
        <dbReference type="ARBA" id="ARBA00008165"/>
    </source>
</evidence>
<dbReference type="GO" id="GO:0046872">
    <property type="term" value="F:metal ion binding"/>
    <property type="evidence" value="ECO:0007669"/>
    <property type="project" value="UniProtKB-KW"/>
</dbReference>
<dbReference type="GO" id="GO:0097367">
    <property type="term" value="F:carbohydrate derivative binding"/>
    <property type="evidence" value="ECO:0007669"/>
    <property type="project" value="InterPro"/>
</dbReference>
<feature type="domain" description="CBS" evidence="8">
    <location>
        <begin position="199"/>
        <end position="257"/>
    </location>
</feature>
<feature type="domain" description="CBS" evidence="8">
    <location>
        <begin position="265"/>
        <end position="317"/>
    </location>
</feature>
<keyword evidence="2" id="KW-0677">Repeat</keyword>
<organism evidence="10 11">
    <name type="scientific">Candidatus Scatousia excrementipullorum</name>
    <dbReference type="NCBI Taxonomy" id="2840936"/>
    <lineage>
        <taxon>Bacteria</taxon>
        <taxon>Candidatus Scatousia</taxon>
    </lineage>
</organism>
<reference evidence="10" key="2">
    <citation type="journal article" date="2021" name="PeerJ">
        <title>Extensive microbial diversity within the chicken gut microbiome revealed by metagenomics and culture.</title>
        <authorList>
            <person name="Gilroy R."/>
            <person name="Ravi A."/>
            <person name="Getino M."/>
            <person name="Pursley I."/>
            <person name="Horton D.L."/>
            <person name="Alikhan N.F."/>
            <person name="Baker D."/>
            <person name="Gharbi K."/>
            <person name="Hall N."/>
            <person name="Watson M."/>
            <person name="Adriaenssens E.M."/>
            <person name="Foster-Nyarko E."/>
            <person name="Jarju S."/>
            <person name="Secka A."/>
            <person name="Antonio M."/>
            <person name="Oren A."/>
            <person name="Chaudhuri R.R."/>
            <person name="La Ragione R."/>
            <person name="Hildebrand F."/>
            <person name="Pallen M.J."/>
        </authorList>
    </citation>
    <scope>NUCLEOTIDE SEQUENCE</scope>
    <source>
        <strain evidence="10">10192</strain>
    </source>
</reference>
<dbReference type="SUPFAM" id="SSF53697">
    <property type="entry name" value="SIS domain"/>
    <property type="match status" value="1"/>
</dbReference>
<evidence type="ECO:0000256" key="4">
    <source>
        <dbReference type="PIRNR" id="PIRNR004692"/>
    </source>
</evidence>
<dbReference type="Pfam" id="PF00571">
    <property type="entry name" value="CBS"/>
    <property type="match status" value="2"/>
</dbReference>
<evidence type="ECO:0000313" key="10">
    <source>
        <dbReference type="EMBL" id="MBO8430918.1"/>
    </source>
</evidence>
<sequence length="317" mass="34025">MNELAKEVFDIEANSILRLKNNIGEAFDKAIDIMYSCKGRVIITGMGKSGLIGKKIAATLTSTGTPSYFLHPAESTHGDSGIITKEDVVVAISNSGETQELLNLLPLIKRFGVKMIGMTGKLNSTLAQASDVVLDISVEREACPLNKAPTASTTATLAMGDALAVCLLKKRGFTEEDFLIFHPSGALGKGFLYKVSDLMKTEDLPVAHENDKFSKVVEIITEHKLGMAMILSPSGELSGVLTDGDIRRTLMKFGDTSNLIIKDVMTVNPKRITANSYGASALNLMEKYSITALAVVDESNRPIGVIHIHDLLKAGVA</sequence>
<dbReference type="PIRSF" id="PIRSF004692">
    <property type="entry name" value="KdsD_KpsF"/>
    <property type="match status" value="1"/>
</dbReference>
<dbReference type="AlphaFoldDB" id="A0A9D9DQH5"/>
<evidence type="ECO:0000259" key="9">
    <source>
        <dbReference type="PROSITE" id="PS51464"/>
    </source>
</evidence>
<comment type="similarity">
    <text evidence="1 4">Belongs to the SIS family. GutQ/KpsF subfamily.</text>
</comment>
<comment type="caution">
    <text evidence="10">The sequence shown here is derived from an EMBL/GenBank/DDBJ whole genome shotgun (WGS) entry which is preliminary data.</text>
</comment>